<dbReference type="PROSITE" id="PS50878">
    <property type="entry name" value="RT_POL"/>
    <property type="match status" value="1"/>
</dbReference>
<proteinExistence type="predicted"/>
<dbReference type="SUPFAM" id="SSF56672">
    <property type="entry name" value="DNA/RNA polymerases"/>
    <property type="match status" value="1"/>
</dbReference>
<accession>A0A8J2QF84</accession>
<dbReference type="PANTHER" id="PTHR46238">
    <property type="entry name" value="REVERSE TRANSCRIPTASE DOMAIN-CONTAINING PROTEIN"/>
    <property type="match status" value="1"/>
</dbReference>
<dbReference type="Proteomes" id="UP000789524">
    <property type="component" value="Unassembled WGS sequence"/>
</dbReference>
<reference evidence="2" key="1">
    <citation type="submission" date="2021-09" db="EMBL/GenBank/DDBJ databases">
        <authorList>
            <person name="Martin H S."/>
        </authorList>
    </citation>
    <scope>NUCLEOTIDE SEQUENCE</scope>
</reference>
<evidence type="ECO:0000259" key="1">
    <source>
        <dbReference type="PROSITE" id="PS50878"/>
    </source>
</evidence>
<dbReference type="InterPro" id="IPR043502">
    <property type="entry name" value="DNA/RNA_pol_sf"/>
</dbReference>
<dbReference type="PANTHER" id="PTHR46238:SF8">
    <property type="entry name" value="ENDONUCLEASE_EXONUCLEASE_PHOSPHATASE DOMAIN-CONTAINING PROTEIN"/>
    <property type="match status" value="1"/>
</dbReference>
<gene>
    <name evidence="2" type="ORF">DCHRY22_LOCUS1443</name>
</gene>
<evidence type="ECO:0000313" key="3">
    <source>
        <dbReference type="Proteomes" id="UP000789524"/>
    </source>
</evidence>
<feature type="domain" description="Reverse transcriptase" evidence="1">
    <location>
        <begin position="1"/>
        <end position="86"/>
    </location>
</feature>
<dbReference type="InterPro" id="IPR000477">
    <property type="entry name" value="RT_dom"/>
</dbReference>
<keyword evidence="3" id="KW-1185">Reference proteome</keyword>
<evidence type="ECO:0000313" key="2">
    <source>
        <dbReference type="EMBL" id="CAG9559618.1"/>
    </source>
</evidence>
<dbReference type="EMBL" id="CAKASE010000044">
    <property type="protein sequence ID" value="CAG9559618.1"/>
    <property type="molecule type" value="Genomic_DNA"/>
</dbReference>
<organism evidence="2 3">
    <name type="scientific">Danaus chrysippus</name>
    <name type="common">African queen</name>
    <dbReference type="NCBI Taxonomy" id="151541"/>
    <lineage>
        <taxon>Eukaryota</taxon>
        <taxon>Metazoa</taxon>
        <taxon>Ecdysozoa</taxon>
        <taxon>Arthropoda</taxon>
        <taxon>Hexapoda</taxon>
        <taxon>Insecta</taxon>
        <taxon>Pterygota</taxon>
        <taxon>Neoptera</taxon>
        <taxon>Endopterygota</taxon>
        <taxon>Lepidoptera</taxon>
        <taxon>Glossata</taxon>
        <taxon>Ditrysia</taxon>
        <taxon>Papilionoidea</taxon>
        <taxon>Nymphalidae</taxon>
        <taxon>Danainae</taxon>
        <taxon>Danaini</taxon>
        <taxon>Danaina</taxon>
        <taxon>Danaus</taxon>
        <taxon>Anosia</taxon>
    </lineage>
</organism>
<comment type="caution">
    <text evidence="2">The sequence shown here is derived from an EMBL/GenBank/DDBJ whole genome shotgun (WGS) entry which is preliminary data.</text>
</comment>
<name>A0A8J2QF84_9NEOP</name>
<dbReference type="AlphaFoldDB" id="A0A8J2QF84"/>
<protein>
    <submittedName>
        <fullName evidence="2">(African queen) hypothetical protein</fullName>
    </submittedName>
</protein>
<dbReference type="OrthoDB" id="418748at2759"/>
<sequence>MSASVQKLPPPWLLMYADDIALVDEDKGRLIRRVHEWKGALENGGLKINATKTEYMACNSSDPTSIWIDDVMVGRTDHFKYLGSELDASGDIDRDIKARITAAWAKWREVIGVICDPKMPVVLKGQVYKTIIRPVLMYGSEAWPLLERHRRLLHVTEMNMLRYAERPRS</sequence>
<dbReference type="GO" id="GO:0071897">
    <property type="term" value="P:DNA biosynthetic process"/>
    <property type="evidence" value="ECO:0007669"/>
    <property type="project" value="UniProtKB-ARBA"/>
</dbReference>